<dbReference type="AlphaFoldDB" id="A0A226QB09"/>
<dbReference type="Gene3D" id="3.20.20.30">
    <property type="entry name" value="Luciferase-like domain"/>
    <property type="match status" value="1"/>
</dbReference>
<evidence type="ECO:0000313" key="1">
    <source>
        <dbReference type="EMBL" id="OXB88837.1"/>
    </source>
</evidence>
<dbReference type="PANTHER" id="PTHR42847:SF4">
    <property type="entry name" value="ALKANESULFONATE MONOOXYGENASE-RELATED"/>
    <property type="match status" value="1"/>
</dbReference>
<organism evidence="1 2">
    <name type="scientific">Geobacillus thermocatenulatus</name>
    <dbReference type="NCBI Taxonomy" id="33938"/>
    <lineage>
        <taxon>Bacteria</taxon>
        <taxon>Bacillati</taxon>
        <taxon>Bacillota</taxon>
        <taxon>Bacilli</taxon>
        <taxon>Bacillales</taxon>
        <taxon>Anoxybacillaceae</taxon>
        <taxon>Geobacillus</taxon>
        <taxon>Geobacillus thermoleovorans group</taxon>
    </lineage>
</organism>
<dbReference type="InterPro" id="IPR050172">
    <property type="entry name" value="SsuD_RutA_monooxygenase"/>
</dbReference>
<keyword evidence="2" id="KW-1185">Reference proteome</keyword>
<gene>
    <name evidence="1" type="ORF">B9L19_01620</name>
</gene>
<dbReference type="PANTHER" id="PTHR42847">
    <property type="entry name" value="ALKANESULFONATE MONOOXYGENASE"/>
    <property type="match status" value="1"/>
</dbReference>
<dbReference type="GO" id="GO:0008726">
    <property type="term" value="F:alkanesulfonate monooxygenase activity"/>
    <property type="evidence" value="ECO:0007669"/>
    <property type="project" value="TreeGrafter"/>
</dbReference>
<reference evidence="1 2" key="1">
    <citation type="submission" date="2017-05" db="EMBL/GenBank/DDBJ databases">
        <title>The genome sequence of Geobacillus thermocatenulatus DSM 730.</title>
        <authorList>
            <person name="Ramaloko W.T."/>
            <person name="Koen N."/>
            <person name="Polliack S."/>
            <person name="Aliyu H."/>
            <person name="Lebre P."/>
            <person name="Mohr T."/>
            <person name="Oswald F."/>
            <person name="Zwick M."/>
            <person name="Neumann A."/>
            <person name="Syldatk C."/>
            <person name="Cowan D."/>
            <person name="De Maayer P."/>
        </authorList>
    </citation>
    <scope>NUCLEOTIDE SEQUENCE [LARGE SCALE GENOMIC DNA]</scope>
    <source>
        <strain evidence="1 2">BGSC 93A1</strain>
    </source>
</reference>
<dbReference type="InterPro" id="IPR011251">
    <property type="entry name" value="Luciferase-like_dom"/>
</dbReference>
<dbReference type="RefSeq" id="WP_025949174.1">
    <property type="nucleotide sequence ID" value="NZ_CP018058.1"/>
</dbReference>
<dbReference type="InterPro" id="IPR036661">
    <property type="entry name" value="Luciferase-like_sf"/>
</dbReference>
<dbReference type="Pfam" id="PF00296">
    <property type="entry name" value="Bac_luciferase"/>
    <property type="match status" value="1"/>
</dbReference>
<dbReference type="KEGG" id="gtm:GT3921_02905"/>
<name>A0A226QB09_9BACL</name>
<accession>A0A226QB09</accession>
<dbReference type="SUPFAM" id="SSF51679">
    <property type="entry name" value="Bacterial luciferase-like"/>
    <property type="match status" value="1"/>
</dbReference>
<sequence>MVEFITMAPTSGDSTWVGLGNNSTALNSWTGTDENPERPPTVEYIEKIARAAETYGFSTLLLPTGAGCLDSLAIAAYLAARTTKLRLLFAVRPGATSPAIFAKQLATIDFWTNGRALPNIVTGGSPVELAAEGDFLDHDARYERTREYIHLLKQLFTLPSVTHVGRFYRLENASLFPKPAQRPPIYFGGASDIAKEVAAQVADVYMMWGETFERMKERIEEMKQKAADYGRTLRYSISFQVVLGETEQEAWERADALVSHLSESAKQKKDELIEKGDSVGARRLHELMKTSAKRRFQIGPNLWAGLTQVLSGNSIALVGTADQIADRLIEFIDLGFDYVLLRGFPHLETIEQVGASVIPLVREKLQQAKLFHH</sequence>
<dbReference type="GO" id="GO:0046306">
    <property type="term" value="P:alkanesulfonate catabolic process"/>
    <property type="evidence" value="ECO:0007669"/>
    <property type="project" value="TreeGrafter"/>
</dbReference>
<keyword evidence="1" id="KW-0503">Monooxygenase</keyword>
<keyword evidence="1" id="KW-0560">Oxidoreductase</keyword>
<proteinExistence type="predicted"/>
<dbReference type="CDD" id="cd01094">
    <property type="entry name" value="Alkanesulfonate_monoxygenase"/>
    <property type="match status" value="1"/>
</dbReference>
<dbReference type="Proteomes" id="UP000198378">
    <property type="component" value="Unassembled WGS sequence"/>
</dbReference>
<evidence type="ECO:0000313" key="2">
    <source>
        <dbReference type="Proteomes" id="UP000198378"/>
    </source>
</evidence>
<comment type="caution">
    <text evidence="1">The sequence shown here is derived from an EMBL/GenBank/DDBJ whole genome shotgun (WGS) entry which is preliminary data.</text>
</comment>
<dbReference type="EMBL" id="NEWK01000001">
    <property type="protein sequence ID" value="OXB88837.1"/>
    <property type="molecule type" value="Genomic_DNA"/>
</dbReference>
<protein>
    <submittedName>
        <fullName evidence="1">Alkanesulfonate monooxygenase</fullName>
    </submittedName>
</protein>